<comment type="caution">
    <text evidence="1">The sequence shown here is derived from an EMBL/GenBank/DDBJ whole genome shotgun (WGS) entry which is preliminary data.</text>
</comment>
<evidence type="ECO:0000313" key="1">
    <source>
        <dbReference type="EMBL" id="GCF09144.1"/>
    </source>
</evidence>
<dbReference type="AlphaFoldDB" id="A0A5A5TE20"/>
<gene>
    <name evidence="1" type="ORF">KDI_27080</name>
</gene>
<reference evidence="1 2" key="1">
    <citation type="submission" date="2019-01" db="EMBL/GenBank/DDBJ databases">
        <title>Draft genome sequence of Dictyobacter sp. Uno17.</title>
        <authorList>
            <person name="Wang C.M."/>
            <person name="Zheng Y."/>
            <person name="Sakai Y."/>
            <person name="Abe K."/>
            <person name="Yokota A."/>
            <person name="Yabe S."/>
        </authorList>
    </citation>
    <scope>NUCLEOTIDE SEQUENCE [LARGE SCALE GENOMIC DNA]</scope>
    <source>
        <strain evidence="1 2">Uno17</strain>
    </source>
</reference>
<dbReference type="EMBL" id="BIXY01000037">
    <property type="protein sequence ID" value="GCF09144.1"/>
    <property type="molecule type" value="Genomic_DNA"/>
</dbReference>
<protein>
    <submittedName>
        <fullName evidence="1">Uncharacterized protein</fullName>
    </submittedName>
</protein>
<accession>A0A5A5TE20</accession>
<keyword evidence="2" id="KW-1185">Reference proteome</keyword>
<dbReference type="Proteomes" id="UP000322530">
    <property type="component" value="Unassembled WGS sequence"/>
</dbReference>
<organism evidence="1 2">
    <name type="scientific">Dictyobacter arantiisoli</name>
    <dbReference type="NCBI Taxonomy" id="2014874"/>
    <lineage>
        <taxon>Bacteria</taxon>
        <taxon>Bacillati</taxon>
        <taxon>Chloroflexota</taxon>
        <taxon>Ktedonobacteria</taxon>
        <taxon>Ktedonobacterales</taxon>
        <taxon>Dictyobacteraceae</taxon>
        <taxon>Dictyobacter</taxon>
    </lineage>
</organism>
<dbReference type="RefSeq" id="WP_149402099.1">
    <property type="nucleotide sequence ID" value="NZ_BIXY01000037.1"/>
</dbReference>
<proteinExistence type="predicted"/>
<evidence type="ECO:0000313" key="2">
    <source>
        <dbReference type="Proteomes" id="UP000322530"/>
    </source>
</evidence>
<sequence>MANQVFLVVNDSANPILDEIDKNEKALLACNYSIPLFWFTLYSPNDVFLMDVEMDDAPIEQVPTLVVDLPTGIERAEERANNVFHILPHSYTDLYQQWLRFLKGLAPHPALPPKYVHIDLTELWMMSDDTEQFTKDLRMAVSAVDRTDRALWDVLIEEFVGIVMRSGFFSKEKKITYPKTVDGIQSLLTGYDWYGTFREK</sequence>
<dbReference type="OrthoDB" id="6990906at2"/>
<name>A0A5A5TE20_9CHLR</name>